<proteinExistence type="predicted"/>
<dbReference type="AlphaFoldDB" id="A0A139WJR0"/>
<dbReference type="Proteomes" id="UP000007266">
    <property type="component" value="Linkage group 4"/>
</dbReference>
<dbReference type="EMBL" id="KQ971338">
    <property type="protein sequence ID" value="KYB28081.1"/>
    <property type="molecule type" value="Genomic_DNA"/>
</dbReference>
<accession>A0A139WJR0</accession>
<gene>
    <name evidence="1" type="primary">AUGUSTUS-3.0.2_34669</name>
    <name evidence="1" type="ORF">TcasGA2_TC034669</name>
</gene>
<evidence type="ECO:0000313" key="2">
    <source>
        <dbReference type="Proteomes" id="UP000007266"/>
    </source>
</evidence>
<sequence>MQADTTTIKVVLVEKSLVRVPCQAPFKLVNRKCRYVW</sequence>
<dbReference type="InParanoid" id="A0A139WJR0"/>
<reference evidence="1 2" key="1">
    <citation type="journal article" date="2008" name="Nature">
        <title>The genome of the model beetle and pest Tribolium castaneum.</title>
        <authorList>
            <consortium name="Tribolium Genome Sequencing Consortium"/>
            <person name="Richards S."/>
            <person name="Gibbs R.A."/>
            <person name="Weinstock G.M."/>
            <person name="Brown S.J."/>
            <person name="Denell R."/>
            <person name="Beeman R.W."/>
            <person name="Gibbs R."/>
            <person name="Beeman R.W."/>
            <person name="Brown S.J."/>
            <person name="Bucher G."/>
            <person name="Friedrich M."/>
            <person name="Grimmelikhuijzen C.J."/>
            <person name="Klingler M."/>
            <person name="Lorenzen M."/>
            <person name="Richards S."/>
            <person name="Roth S."/>
            <person name="Schroder R."/>
            <person name="Tautz D."/>
            <person name="Zdobnov E.M."/>
            <person name="Muzny D."/>
            <person name="Gibbs R.A."/>
            <person name="Weinstock G.M."/>
            <person name="Attaway T."/>
            <person name="Bell S."/>
            <person name="Buhay C.J."/>
            <person name="Chandrabose M.N."/>
            <person name="Chavez D."/>
            <person name="Clerk-Blankenburg K.P."/>
            <person name="Cree A."/>
            <person name="Dao M."/>
            <person name="Davis C."/>
            <person name="Chacko J."/>
            <person name="Dinh H."/>
            <person name="Dugan-Rocha S."/>
            <person name="Fowler G."/>
            <person name="Garner T.T."/>
            <person name="Garnes J."/>
            <person name="Gnirke A."/>
            <person name="Hawes A."/>
            <person name="Hernandez J."/>
            <person name="Hines S."/>
            <person name="Holder M."/>
            <person name="Hume J."/>
            <person name="Jhangiani S.N."/>
            <person name="Joshi V."/>
            <person name="Khan Z.M."/>
            <person name="Jackson L."/>
            <person name="Kovar C."/>
            <person name="Kowis A."/>
            <person name="Lee S."/>
            <person name="Lewis L.R."/>
            <person name="Margolis J."/>
            <person name="Morgan M."/>
            <person name="Nazareth L.V."/>
            <person name="Nguyen N."/>
            <person name="Okwuonu G."/>
            <person name="Parker D."/>
            <person name="Richards S."/>
            <person name="Ruiz S.J."/>
            <person name="Santibanez J."/>
            <person name="Savard J."/>
            <person name="Scherer S.E."/>
            <person name="Schneider B."/>
            <person name="Sodergren E."/>
            <person name="Tautz D."/>
            <person name="Vattahil S."/>
            <person name="Villasana D."/>
            <person name="White C.S."/>
            <person name="Wright R."/>
            <person name="Park Y."/>
            <person name="Beeman R.W."/>
            <person name="Lord J."/>
            <person name="Oppert B."/>
            <person name="Lorenzen M."/>
            <person name="Brown S."/>
            <person name="Wang L."/>
            <person name="Savard J."/>
            <person name="Tautz D."/>
            <person name="Richards S."/>
            <person name="Weinstock G."/>
            <person name="Gibbs R.A."/>
            <person name="Liu Y."/>
            <person name="Worley K."/>
            <person name="Weinstock G."/>
            <person name="Elsik C.G."/>
            <person name="Reese J.T."/>
            <person name="Elhaik E."/>
            <person name="Landan G."/>
            <person name="Graur D."/>
            <person name="Arensburger P."/>
            <person name="Atkinson P."/>
            <person name="Beeman R.W."/>
            <person name="Beidler J."/>
            <person name="Brown S.J."/>
            <person name="Demuth J.P."/>
            <person name="Drury D.W."/>
            <person name="Du Y.Z."/>
            <person name="Fujiwara H."/>
            <person name="Lorenzen M."/>
            <person name="Maselli V."/>
            <person name="Osanai M."/>
            <person name="Park Y."/>
            <person name="Robertson H.M."/>
            <person name="Tu Z."/>
            <person name="Wang J.J."/>
            <person name="Wang S."/>
            <person name="Richards S."/>
            <person name="Song H."/>
            <person name="Zhang L."/>
            <person name="Sodergren E."/>
            <person name="Werner D."/>
            <person name="Stanke M."/>
            <person name="Morgenstern B."/>
            <person name="Solovyev V."/>
            <person name="Kosarev P."/>
            <person name="Brown G."/>
            <person name="Chen H.C."/>
            <person name="Ermolaeva O."/>
            <person name="Hlavina W."/>
            <person name="Kapustin Y."/>
            <person name="Kiryutin B."/>
            <person name="Kitts P."/>
            <person name="Maglott D."/>
            <person name="Pruitt K."/>
            <person name="Sapojnikov V."/>
            <person name="Souvorov A."/>
            <person name="Mackey A.J."/>
            <person name="Waterhouse R.M."/>
            <person name="Wyder S."/>
            <person name="Zdobnov E.M."/>
            <person name="Zdobnov E.M."/>
            <person name="Wyder S."/>
            <person name="Kriventseva E.V."/>
            <person name="Kadowaki T."/>
            <person name="Bork P."/>
            <person name="Aranda M."/>
            <person name="Bao R."/>
            <person name="Beermann A."/>
            <person name="Berns N."/>
            <person name="Bolognesi R."/>
            <person name="Bonneton F."/>
            <person name="Bopp D."/>
            <person name="Brown S.J."/>
            <person name="Bucher G."/>
            <person name="Butts T."/>
            <person name="Chaumot A."/>
            <person name="Denell R.E."/>
            <person name="Ferrier D.E."/>
            <person name="Friedrich M."/>
            <person name="Gordon C.M."/>
            <person name="Jindra M."/>
            <person name="Klingler M."/>
            <person name="Lan Q."/>
            <person name="Lattorff H.M."/>
            <person name="Laudet V."/>
            <person name="von Levetsow C."/>
            <person name="Liu Z."/>
            <person name="Lutz R."/>
            <person name="Lynch J.A."/>
            <person name="da Fonseca R.N."/>
            <person name="Posnien N."/>
            <person name="Reuter R."/>
            <person name="Roth S."/>
            <person name="Savard J."/>
            <person name="Schinko J.B."/>
            <person name="Schmitt C."/>
            <person name="Schoppmeier M."/>
            <person name="Schroder R."/>
            <person name="Shippy T.D."/>
            <person name="Simonnet F."/>
            <person name="Marques-Souza H."/>
            <person name="Tautz D."/>
            <person name="Tomoyasu Y."/>
            <person name="Trauner J."/>
            <person name="Van der Zee M."/>
            <person name="Vervoort M."/>
            <person name="Wittkopp N."/>
            <person name="Wimmer E.A."/>
            <person name="Yang X."/>
            <person name="Jones A.K."/>
            <person name="Sattelle D.B."/>
            <person name="Ebert P.R."/>
            <person name="Nelson D."/>
            <person name="Scott J.G."/>
            <person name="Beeman R.W."/>
            <person name="Muthukrishnan S."/>
            <person name="Kramer K.J."/>
            <person name="Arakane Y."/>
            <person name="Beeman R.W."/>
            <person name="Zhu Q."/>
            <person name="Hogenkamp D."/>
            <person name="Dixit R."/>
            <person name="Oppert B."/>
            <person name="Jiang H."/>
            <person name="Zou Z."/>
            <person name="Marshall J."/>
            <person name="Elpidina E."/>
            <person name="Vinokurov K."/>
            <person name="Oppert C."/>
            <person name="Zou Z."/>
            <person name="Evans J."/>
            <person name="Lu Z."/>
            <person name="Zhao P."/>
            <person name="Sumathipala N."/>
            <person name="Altincicek B."/>
            <person name="Vilcinskas A."/>
            <person name="Williams M."/>
            <person name="Hultmark D."/>
            <person name="Hetru C."/>
            <person name="Jiang H."/>
            <person name="Grimmelikhuijzen C.J."/>
            <person name="Hauser F."/>
            <person name="Cazzamali G."/>
            <person name="Williamson M."/>
            <person name="Park Y."/>
            <person name="Li B."/>
            <person name="Tanaka Y."/>
            <person name="Predel R."/>
            <person name="Neupert S."/>
            <person name="Schachtner J."/>
            <person name="Verleyen P."/>
            <person name="Raible F."/>
            <person name="Bork P."/>
            <person name="Friedrich M."/>
            <person name="Walden K.K."/>
            <person name="Robertson H.M."/>
            <person name="Angeli S."/>
            <person name="Foret S."/>
            <person name="Bucher G."/>
            <person name="Schuetz S."/>
            <person name="Maleszka R."/>
            <person name="Wimmer E.A."/>
            <person name="Beeman R.W."/>
            <person name="Lorenzen M."/>
            <person name="Tomoyasu Y."/>
            <person name="Miller S.C."/>
            <person name="Grossmann D."/>
            <person name="Bucher G."/>
        </authorList>
    </citation>
    <scope>NUCLEOTIDE SEQUENCE [LARGE SCALE GENOMIC DNA]</scope>
    <source>
        <strain evidence="1 2">Georgia GA2</strain>
    </source>
</reference>
<reference evidence="1 2" key="2">
    <citation type="journal article" date="2010" name="Nucleic Acids Res.">
        <title>BeetleBase in 2010: revisions to provide comprehensive genomic information for Tribolium castaneum.</title>
        <authorList>
            <person name="Kim H.S."/>
            <person name="Murphy T."/>
            <person name="Xia J."/>
            <person name="Caragea D."/>
            <person name="Park Y."/>
            <person name="Beeman R.W."/>
            <person name="Lorenzen M.D."/>
            <person name="Butcher S."/>
            <person name="Manak J.R."/>
            <person name="Brown S.J."/>
        </authorList>
    </citation>
    <scope>GENOME REANNOTATION</scope>
    <source>
        <strain evidence="1 2">Georgia GA2</strain>
    </source>
</reference>
<evidence type="ECO:0000313" key="1">
    <source>
        <dbReference type="EMBL" id="KYB28081.1"/>
    </source>
</evidence>
<name>A0A139WJR0_TRICA</name>
<keyword evidence="2" id="KW-1185">Reference proteome</keyword>
<organism evidence="1 2">
    <name type="scientific">Tribolium castaneum</name>
    <name type="common">Red flour beetle</name>
    <dbReference type="NCBI Taxonomy" id="7070"/>
    <lineage>
        <taxon>Eukaryota</taxon>
        <taxon>Metazoa</taxon>
        <taxon>Ecdysozoa</taxon>
        <taxon>Arthropoda</taxon>
        <taxon>Hexapoda</taxon>
        <taxon>Insecta</taxon>
        <taxon>Pterygota</taxon>
        <taxon>Neoptera</taxon>
        <taxon>Endopterygota</taxon>
        <taxon>Coleoptera</taxon>
        <taxon>Polyphaga</taxon>
        <taxon>Cucujiformia</taxon>
        <taxon>Tenebrionidae</taxon>
        <taxon>Tenebrionidae incertae sedis</taxon>
        <taxon>Tribolium</taxon>
    </lineage>
</organism>
<protein>
    <submittedName>
        <fullName evidence="1">Uncharacterized protein</fullName>
    </submittedName>
</protein>